<gene>
    <name evidence="3 5" type="primary">dapF</name>
    <name evidence="5" type="ORF">ACFQ39_09220</name>
</gene>
<feature type="binding site" evidence="3">
    <location>
        <position position="13"/>
    </location>
    <ligand>
        <name>substrate</name>
    </ligand>
</feature>
<dbReference type="SUPFAM" id="SSF54506">
    <property type="entry name" value="Diaminopimelate epimerase-like"/>
    <property type="match status" value="2"/>
</dbReference>
<dbReference type="HAMAP" id="MF_00197">
    <property type="entry name" value="DAP_epimerase"/>
    <property type="match status" value="1"/>
</dbReference>
<keyword evidence="3" id="KW-0028">Amino-acid biosynthesis</keyword>
<feature type="active site" description="Proton acceptor" evidence="3">
    <location>
        <position position="198"/>
    </location>
</feature>
<feature type="binding site" evidence="3">
    <location>
        <position position="170"/>
    </location>
    <ligand>
        <name>substrate</name>
    </ligand>
</feature>
<feature type="binding site" evidence="3">
    <location>
        <begin position="199"/>
        <end position="200"/>
    </location>
    <ligand>
        <name>substrate</name>
    </ligand>
</feature>
<comment type="subunit">
    <text evidence="3">Homodimer.</text>
</comment>
<comment type="catalytic activity">
    <reaction evidence="3">
        <text>(2S,6S)-2,6-diaminopimelate = meso-2,6-diaminopimelate</text>
        <dbReference type="Rhea" id="RHEA:15393"/>
        <dbReference type="ChEBI" id="CHEBI:57609"/>
        <dbReference type="ChEBI" id="CHEBI:57791"/>
        <dbReference type="EC" id="5.1.1.7"/>
    </reaction>
</comment>
<proteinExistence type="inferred from homology"/>
<comment type="function">
    <text evidence="3">Catalyzes the stereoinversion of LL-2,6-diaminopimelate (L,L-DAP) to meso-diaminopimelate (meso-DAP), a precursor of L-lysine and an essential component of the bacterial peptidoglycan.</text>
</comment>
<dbReference type="PANTHER" id="PTHR31689:SF0">
    <property type="entry name" value="DIAMINOPIMELATE EPIMERASE"/>
    <property type="match status" value="1"/>
</dbReference>
<keyword evidence="3" id="KW-0457">Lysine biosynthesis</keyword>
<keyword evidence="2 3" id="KW-0413">Isomerase</keyword>
<dbReference type="RefSeq" id="WP_377178307.1">
    <property type="nucleotide sequence ID" value="NZ_JBHTMY010000003.1"/>
</dbReference>
<comment type="similarity">
    <text evidence="1 3">Belongs to the diaminopimelate epimerase family.</text>
</comment>
<evidence type="ECO:0000256" key="3">
    <source>
        <dbReference type="HAMAP-Rule" id="MF_00197"/>
    </source>
</evidence>
<feature type="binding site" evidence="3">
    <location>
        <begin position="75"/>
        <end position="76"/>
    </location>
    <ligand>
        <name>substrate</name>
    </ligand>
</feature>
<name>A0ABW3Y320_9FLAO</name>
<evidence type="ECO:0000313" key="6">
    <source>
        <dbReference type="Proteomes" id="UP001597201"/>
    </source>
</evidence>
<dbReference type="GO" id="GO:0008837">
    <property type="term" value="F:diaminopimelate epimerase activity"/>
    <property type="evidence" value="ECO:0007669"/>
    <property type="project" value="UniProtKB-EC"/>
</dbReference>
<dbReference type="NCBIfam" id="TIGR00652">
    <property type="entry name" value="DapF"/>
    <property type="match status" value="1"/>
</dbReference>
<comment type="subcellular location">
    <subcellularLocation>
        <location evidence="3">Cytoplasm</location>
    </subcellularLocation>
</comment>
<dbReference type="EC" id="5.1.1.7" evidence="3 4"/>
<evidence type="ECO:0000313" key="5">
    <source>
        <dbReference type="EMBL" id="MFD1315795.1"/>
    </source>
</evidence>
<comment type="caution">
    <text evidence="3">Lacks conserved residue(s) required for the propagation of feature annotation.</text>
</comment>
<keyword evidence="6" id="KW-1185">Reference proteome</keyword>
<sequence>MEINFYKYQGTGNDFILIDNRELQFPSTDYDLVQKLCHRQFGIGADGLMLLERSDRADFKMIYYNADGKIGSMCGNGGRCIVAFAHQLGLIENNTCFEAPDGLHQAQIKNNWVTLEMSDVDEIKVFNDYVFLDTGSPHHVCFKMNLEETDVYQEGKLIRNGAPYFEKGTNVNFVEIISENELKVRTYERGVENETLSCGTGVTASAISAAHLNHTKKLPLKIQTLGGNLEINFFQDKEQSLYKNITLSGPATFVFKGVYSL</sequence>
<evidence type="ECO:0000256" key="4">
    <source>
        <dbReference type="NCBIfam" id="TIGR00652"/>
    </source>
</evidence>
<dbReference type="InterPro" id="IPR001653">
    <property type="entry name" value="DAP_epimerase_DapF"/>
</dbReference>
<dbReference type="PANTHER" id="PTHR31689">
    <property type="entry name" value="DIAMINOPIMELATE EPIMERASE, CHLOROPLASTIC"/>
    <property type="match status" value="1"/>
</dbReference>
<reference evidence="6" key="1">
    <citation type="journal article" date="2019" name="Int. J. Syst. Evol. Microbiol.">
        <title>The Global Catalogue of Microorganisms (GCM) 10K type strain sequencing project: providing services to taxonomists for standard genome sequencing and annotation.</title>
        <authorList>
            <consortium name="The Broad Institute Genomics Platform"/>
            <consortium name="The Broad Institute Genome Sequencing Center for Infectious Disease"/>
            <person name="Wu L."/>
            <person name="Ma J."/>
        </authorList>
    </citation>
    <scope>NUCLEOTIDE SEQUENCE [LARGE SCALE GENOMIC DNA]</scope>
    <source>
        <strain evidence="6">CCUG 61485</strain>
    </source>
</reference>
<organism evidence="5 6">
    <name type="scientific">Namhaeicola litoreus</name>
    <dbReference type="NCBI Taxonomy" id="1052145"/>
    <lineage>
        <taxon>Bacteria</taxon>
        <taxon>Pseudomonadati</taxon>
        <taxon>Bacteroidota</taxon>
        <taxon>Flavobacteriia</taxon>
        <taxon>Flavobacteriales</taxon>
        <taxon>Flavobacteriaceae</taxon>
        <taxon>Namhaeicola</taxon>
    </lineage>
</organism>
<evidence type="ECO:0000256" key="2">
    <source>
        <dbReference type="ARBA" id="ARBA00023235"/>
    </source>
</evidence>
<evidence type="ECO:0000256" key="1">
    <source>
        <dbReference type="ARBA" id="ARBA00010219"/>
    </source>
</evidence>
<accession>A0ABW3Y320</accession>
<feature type="active site" description="Proton donor" evidence="3">
    <location>
        <position position="74"/>
    </location>
</feature>
<feature type="binding site" evidence="3">
    <location>
        <position position="65"/>
    </location>
    <ligand>
        <name>substrate</name>
    </ligand>
</feature>
<dbReference type="Pfam" id="PF01678">
    <property type="entry name" value="DAP_epimerase"/>
    <property type="match status" value="2"/>
</dbReference>
<dbReference type="EMBL" id="JBHTMY010000003">
    <property type="protein sequence ID" value="MFD1315795.1"/>
    <property type="molecule type" value="Genomic_DNA"/>
</dbReference>
<feature type="binding site" evidence="3">
    <location>
        <begin position="188"/>
        <end position="189"/>
    </location>
    <ligand>
        <name>substrate</name>
    </ligand>
</feature>
<dbReference type="Proteomes" id="UP001597201">
    <property type="component" value="Unassembled WGS sequence"/>
</dbReference>
<feature type="site" description="Could be important to modulate the pK values of the two catalytic cysteine residues" evidence="3">
    <location>
        <position position="138"/>
    </location>
</feature>
<feature type="site" description="Could be important to modulate the pK values of the two catalytic cysteine residues" evidence="3">
    <location>
        <position position="188"/>
    </location>
</feature>
<dbReference type="Gene3D" id="3.10.310.10">
    <property type="entry name" value="Diaminopimelate Epimerase, Chain A, domain 1"/>
    <property type="match status" value="2"/>
</dbReference>
<protein>
    <recommendedName>
        <fullName evidence="3 4">Diaminopimelate epimerase</fullName>
        <shortName evidence="3">DAP epimerase</shortName>
        <ecNumber evidence="3 4">5.1.1.7</ecNumber>
    </recommendedName>
    <alternativeName>
        <fullName evidence="3">PLP-independent amino acid racemase</fullName>
    </alternativeName>
</protein>
<keyword evidence="3" id="KW-0963">Cytoplasm</keyword>
<comment type="caution">
    <text evidence="5">The sequence shown here is derived from an EMBL/GenBank/DDBJ whole genome shotgun (WGS) entry which is preliminary data.</text>
</comment>
<comment type="pathway">
    <text evidence="3">Amino-acid biosynthesis; L-lysine biosynthesis via DAP pathway; DL-2,6-diaminopimelate from LL-2,6-diaminopimelate: step 1/1.</text>
</comment>